<dbReference type="GO" id="GO:0000287">
    <property type="term" value="F:magnesium ion binding"/>
    <property type="evidence" value="ECO:0007669"/>
    <property type="project" value="UniProtKB-UniRule"/>
</dbReference>
<feature type="binding site" evidence="4">
    <location>
        <position position="92"/>
    </location>
    <ligand>
        <name>S-adenosyl-L-methionine</name>
        <dbReference type="ChEBI" id="CHEBI:59789"/>
    </ligand>
</feature>
<dbReference type="CDD" id="cd02440">
    <property type="entry name" value="AdoMet_MTases"/>
    <property type="match status" value="1"/>
</dbReference>
<feature type="binding site" evidence="4">
    <location>
        <position position="156"/>
    </location>
    <ligand>
        <name>Mg(2+)</name>
        <dbReference type="ChEBI" id="CHEBI:18420"/>
    </ligand>
</feature>
<comment type="function">
    <text evidence="4">Catalyzes the methylation of 5-hydroxyuridine (ho5U) to form 5-methoxyuridine (mo5U) at position 34 in tRNAs.</text>
</comment>
<feature type="binding site" evidence="4">
    <location>
        <position position="183"/>
    </location>
    <ligand>
        <name>Mg(2+)</name>
        <dbReference type="ChEBI" id="CHEBI:18420"/>
    </ligand>
</feature>
<evidence type="ECO:0000256" key="4">
    <source>
        <dbReference type="HAMAP-Rule" id="MF_02217"/>
    </source>
</evidence>
<reference evidence="5" key="1">
    <citation type="submission" date="2009-07" db="EMBL/GenBank/DDBJ databases">
        <authorList>
            <consortium name="US DOE Joint Genome Institute (JGI-PGF)"/>
            <person name="Lucas S."/>
            <person name="Copeland A."/>
            <person name="Lapidus A."/>
            <person name="Glavina del Rio T."/>
            <person name="Tice H."/>
            <person name="Bruce D."/>
            <person name="Goodwin L."/>
            <person name="Pitluck S."/>
            <person name="Larimer F."/>
            <person name="Land M.L."/>
            <person name="Mouttaki H."/>
            <person name="He Z."/>
            <person name="Zhou J."/>
            <person name="Hemme C.L."/>
        </authorList>
    </citation>
    <scope>NUCLEOTIDE SEQUENCE [LARGE SCALE GENOMIC DNA]</scope>
    <source>
        <strain evidence="5">DSM 2782</strain>
    </source>
</reference>
<evidence type="ECO:0000313" key="6">
    <source>
        <dbReference type="Proteomes" id="UP000003860"/>
    </source>
</evidence>
<dbReference type="InterPro" id="IPR029063">
    <property type="entry name" value="SAM-dependent_MTases_sf"/>
</dbReference>
<dbReference type="STRING" id="588581.Cpap_3670"/>
<dbReference type="Gene3D" id="3.40.50.150">
    <property type="entry name" value="Vaccinia Virus protein VP39"/>
    <property type="match status" value="1"/>
</dbReference>
<keyword evidence="1 4" id="KW-0489">Methyltransferase</keyword>
<dbReference type="EC" id="2.1.1.-" evidence="4"/>
<feature type="binding site" evidence="4">
    <location>
        <position position="182"/>
    </location>
    <ligand>
        <name>Mg(2+)</name>
        <dbReference type="ChEBI" id="CHEBI:18420"/>
    </ligand>
</feature>
<dbReference type="GO" id="GO:0008171">
    <property type="term" value="F:O-methyltransferase activity"/>
    <property type="evidence" value="ECO:0007669"/>
    <property type="project" value="InterPro"/>
</dbReference>
<organism evidence="5 6">
    <name type="scientific">Ruminiclostridium papyrosolvens DSM 2782</name>
    <dbReference type="NCBI Taxonomy" id="588581"/>
    <lineage>
        <taxon>Bacteria</taxon>
        <taxon>Bacillati</taxon>
        <taxon>Bacillota</taxon>
        <taxon>Clostridia</taxon>
        <taxon>Eubacteriales</taxon>
        <taxon>Oscillospiraceae</taxon>
        <taxon>Ruminiclostridium</taxon>
    </lineage>
</organism>
<comment type="catalytic activity">
    <reaction evidence="4">
        <text>5-hydroxyuridine(34) in tRNA + S-adenosyl-L-methionine = 5-methoxyuridine(34) in tRNA + S-adenosyl-L-homocysteine + H(+)</text>
        <dbReference type="Rhea" id="RHEA:60524"/>
        <dbReference type="Rhea" id="RHEA-COMP:13381"/>
        <dbReference type="Rhea" id="RHEA-COMP:15591"/>
        <dbReference type="ChEBI" id="CHEBI:15378"/>
        <dbReference type="ChEBI" id="CHEBI:57856"/>
        <dbReference type="ChEBI" id="CHEBI:59789"/>
        <dbReference type="ChEBI" id="CHEBI:136877"/>
        <dbReference type="ChEBI" id="CHEBI:143860"/>
    </reaction>
</comment>
<feature type="binding site" evidence="4">
    <location>
        <position position="156"/>
    </location>
    <ligand>
        <name>S-adenosyl-L-methionine</name>
        <dbReference type="ChEBI" id="CHEBI:59789"/>
    </ligand>
</feature>
<dbReference type="GO" id="GO:0030488">
    <property type="term" value="P:tRNA methylation"/>
    <property type="evidence" value="ECO:0007669"/>
    <property type="project" value="UniProtKB-UniRule"/>
</dbReference>
<keyword evidence="4" id="KW-0819">tRNA processing</keyword>
<dbReference type="PANTHER" id="PTHR10509">
    <property type="entry name" value="O-METHYLTRANSFERASE-RELATED"/>
    <property type="match status" value="1"/>
</dbReference>
<gene>
    <name evidence="4" type="primary">trmR</name>
    <name evidence="5" type="ORF">Cpap_3670</name>
</gene>
<dbReference type="PROSITE" id="PS51682">
    <property type="entry name" value="SAM_OMT_I"/>
    <property type="match status" value="1"/>
</dbReference>
<dbReference type="OrthoDB" id="9799672at2"/>
<reference evidence="5" key="2">
    <citation type="submission" date="2011-01" db="EMBL/GenBank/DDBJ databases">
        <title>The Non-contiguous Finished genome of Clostridium papyrosolvens.</title>
        <authorList>
            <person name="Lucas S."/>
            <person name="Copeland A."/>
            <person name="Lapidus A."/>
            <person name="Cheng J.-F."/>
            <person name="Goodwin L."/>
            <person name="Pitluck S."/>
            <person name="Misra M."/>
            <person name="Chertkov O."/>
            <person name="Detter J.C."/>
            <person name="Han C."/>
            <person name="Tapia R."/>
            <person name="Land M."/>
            <person name="Hauser L."/>
            <person name="Kyrpides N."/>
            <person name="Ivanova N."/>
            <person name="Pagani I."/>
            <person name="Mouttaki H."/>
            <person name="He Z."/>
            <person name="Zhou J."/>
            <person name="Hemme C.L."/>
            <person name="Woyke T."/>
        </authorList>
    </citation>
    <scope>NUCLEOTIDE SEQUENCE [LARGE SCALE GENOMIC DNA]</scope>
    <source>
        <strain evidence="5">DSM 2782</strain>
    </source>
</reference>
<evidence type="ECO:0000256" key="2">
    <source>
        <dbReference type="ARBA" id="ARBA00022679"/>
    </source>
</evidence>
<dbReference type="InterPro" id="IPR050362">
    <property type="entry name" value="Cation-dep_OMT"/>
</dbReference>
<feature type="binding site" evidence="4">
    <location>
        <position position="110"/>
    </location>
    <ligand>
        <name>S-adenosyl-L-methionine</name>
        <dbReference type="ChEBI" id="CHEBI:59789"/>
    </ligand>
</feature>
<dbReference type="HAMAP" id="MF_02217">
    <property type="entry name" value="TrmR_methyltr"/>
    <property type="match status" value="1"/>
</dbReference>
<dbReference type="eggNOG" id="COG4122">
    <property type="taxonomic scope" value="Bacteria"/>
</dbReference>
<evidence type="ECO:0000256" key="1">
    <source>
        <dbReference type="ARBA" id="ARBA00022603"/>
    </source>
</evidence>
<dbReference type="GO" id="GO:0008757">
    <property type="term" value="F:S-adenosylmethionine-dependent methyltransferase activity"/>
    <property type="evidence" value="ECO:0007669"/>
    <property type="project" value="TreeGrafter"/>
</dbReference>
<dbReference type="AlphaFoldDB" id="F1T9Q6"/>
<sequence>MPEMYKIKMAAAIFIFNVVGDWSYKMINYEYITEYIRETIKPNIGLLAELEEYASINHVPIIQPEVAALMKVIGSMKQPARILEVGTAIGYSSILFSGFLQQKGIIDTIERNEEMIELARANIKRAGLQGTINVIAGDALEVLTCLDKSYDMIFIDAAKGQYGEFFEHCKRMLAPGGIIVSDNVLYKGMTASDELVVRRKRTIVNRMRSFLKELCQDEAFETAIIPIGDGVALSYNKQ</sequence>
<keyword evidence="6" id="KW-1185">Reference proteome</keyword>
<dbReference type="InterPro" id="IPR043675">
    <property type="entry name" value="TrmR_methyltr"/>
</dbReference>
<name>F1T9Q6_9FIRM</name>
<dbReference type="RefSeq" id="WP_004617474.1">
    <property type="nucleotide sequence ID" value="NZ_ACXX02000002.1"/>
</dbReference>
<dbReference type="Proteomes" id="UP000003860">
    <property type="component" value="Unassembled WGS sequence"/>
</dbReference>
<accession>F1T9Q6</accession>
<proteinExistence type="inferred from homology"/>
<comment type="similarity">
    <text evidence="4">Belongs to the class I-like SAM-binding methyltransferase superfamily. Cation-dependent O-methyltransferase family.</text>
</comment>
<dbReference type="EMBL" id="ACXX02000002">
    <property type="protein sequence ID" value="EGD49238.1"/>
    <property type="molecule type" value="Genomic_DNA"/>
</dbReference>
<comment type="caution">
    <text evidence="5">The sequence shown here is derived from an EMBL/GenBank/DDBJ whole genome shotgun (WGS) entry which is preliminary data.</text>
</comment>
<protein>
    <recommendedName>
        <fullName evidence="4">tRNA 5-hydroxyuridine methyltransferase</fullName>
        <ecNumber evidence="4">2.1.1.-</ecNumber>
    </recommendedName>
    <alternativeName>
        <fullName evidence="4">ho5U methyltransferase</fullName>
    </alternativeName>
</protein>
<feature type="binding site" evidence="4">
    <location>
        <begin position="138"/>
        <end position="139"/>
    </location>
    <ligand>
        <name>S-adenosyl-L-methionine</name>
        <dbReference type="ChEBI" id="CHEBI:59789"/>
    </ligand>
</feature>
<comment type="subunit">
    <text evidence="4">Homodimer.</text>
</comment>
<keyword evidence="3 4" id="KW-0949">S-adenosyl-L-methionine</keyword>
<dbReference type="Pfam" id="PF01596">
    <property type="entry name" value="Methyltransf_3"/>
    <property type="match status" value="1"/>
</dbReference>
<dbReference type="InterPro" id="IPR002935">
    <property type="entry name" value="SAM_O-MeTrfase"/>
</dbReference>
<evidence type="ECO:0000313" key="5">
    <source>
        <dbReference type="EMBL" id="EGD49238.1"/>
    </source>
</evidence>
<dbReference type="PANTHER" id="PTHR10509:SF14">
    <property type="entry name" value="CAFFEOYL-COA O-METHYLTRANSFERASE 3-RELATED"/>
    <property type="match status" value="1"/>
</dbReference>
<dbReference type="SUPFAM" id="SSF53335">
    <property type="entry name" value="S-adenosyl-L-methionine-dependent methyltransferases"/>
    <property type="match status" value="1"/>
</dbReference>
<evidence type="ECO:0000256" key="3">
    <source>
        <dbReference type="ARBA" id="ARBA00022691"/>
    </source>
</evidence>
<keyword evidence="2 4" id="KW-0808">Transferase</keyword>
<dbReference type="GO" id="GO:0016300">
    <property type="term" value="F:tRNA (uridine) methyltransferase activity"/>
    <property type="evidence" value="ECO:0007669"/>
    <property type="project" value="UniProtKB-UniRule"/>
</dbReference>
<feature type="binding site" evidence="4">
    <location>
        <position position="62"/>
    </location>
    <ligand>
        <name>S-adenosyl-L-methionine</name>
        <dbReference type="ChEBI" id="CHEBI:59789"/>
    </ligand>
</feature>
<keyword evidence="4" id="KW-0479">Metal-binding</keyword>
<keyword evidence="4" id="KW-0460">Magnesium</keyword>